<evidence type="ECO:0000259" key="1">
    <source>
        <dbReference type="Pfam" id="PF14780"/>
    </source>
</evidence>
<dbReference type="InterPro" id="IPR027951">
    <property type="entry name" value="Nepro_N"/>
</dbReference>
<evidence type="ECO:0000313" key="3">
    <source>
        <dbReference type="Proteomes" id="UP000243579"/>
    </source>
</evidence>
<dbReference type="PANTHER" id="PTHR34786">
    <property type="entry name" value="OS09G0504900 PROTEIN"/>
    <property type="match status" value="1"/>
</dbReference>
<accession>A0A1V9YLD1</accession>
<gene>
    <name evidence="2" type="ORF">ACHHYP_10504</name>
</gene>
<sequence>MDLAQVSRDVDAVAKAADLLHDELLVLRKIIYKNTSQHRRAQYFQYLVQVKRAHRALKKNELKETVTKVQKLLSALTVGEGMHHVAWKVLNGDVKKDLDAALLQLRAVVVACVDAMEAEKKAYCALGAQFAMTYFIPFCVVANSLLARLFVLQQTMFIRCVQAHHTLSLAYVAQVALANPLRAGTTAVQISDYAIPREVLVAGDGPGLAPLDDDVKL</sequence>
<dbReference type="Proteomes" id="UP000243579">
    <property type="component" value="Unassembled WGS sequence"/>
</dbReference>
<reference evidence="2 3" key="1">
    <citation type="journal article" date="2014" name="Genome Biol. Evol.">
        <title>The secreted proteins of Achlya hypogyna and Thraustotheca clavata identify the ancestral oomycete secretome and reveal gene acquisitions by horizontal gene transfer.</title>
        <authorList>
            <person name="Misner I."/>
            <person name="Blouin N."/>
            <person name="Leonard G."/>
            <person name="Richards T.A."/>
            <person name="Lane C.E."/>
        </authorList>
    </citation>
    <scope>NUCLEOTIDE SEQUENCE [LARGE SCALE GENOMIC DNA]</scope>
    <source>
        <strain evidence="2 3">ATCC 48635</strain>
    </source>
</reference>
<dbReference type="AlphaFoldDB" id="A0A1V9YLD1"/>
<organism evidence="2 3">
    <name type="scientific">Achlya hypogyna</name>
    <name type="common">Oomycete</name>
    <name type="synonym">Protoachlya hypogyna</name>
    <dbReference type="NCBI Taxonomy" id="1202772"/>
    <lineage>
        <taxon>Eukaryota</taxon>
        <taxon>Sar</taxon>
        <taxon>Stramenopiles</taxon>
        <taxon>Oomycota</taxon>
        <taxon>Saprolegniomycetes</taxon>
        <taxon>Saprolegniales</taxon>
        <taxon>Achlyaceae</taxon>
        <taxon>Achlya</taxon>
    </lineage>
</organism>
<keyword evidence="3" id="KW-1185">Reference proteome</keyword>
<proteinExistence type="predicted"/>
<feature type="domain" description="Nucleolus and neural progenitor protein-like N-terminal" evidence="1">
    <location>
        <begin position="12"/>
        <end position="165"/>
    </location>
</feature>
<dbReference type="PANTHER" id="PTHR34786:SF1">
    <property type="entry name" value="OS09G0504900 PROTEIN"/>
    <property type="match status" value="1"/>
</dbReference>
<dbReference type="OrthoDB" id="114080at2759"/>
<dbReference type="STRING" id="1202772.A0A1V9YLD1"/>
<dbReference type="Pfam" id="PF14780">
    <property type="entry name" value="NEPRO_N"/>
    <property type="match status" value="1"/>
</dbReference>
<protein>
    <recommendedName>
        <fullName evidence="1">Nucleolus and neural progenitor protein-like N-terminal domain-containing protein</fullName>
    </recommendedName>
</protein>
<name>A0A1V9YLD1_ACHHY</name>
<comment type="caution">
    <text evidence="2">The sequence shown here is derived from an EMBL/GenBank/DDBJ whole genome shotgun (WGS) entry which is preliminary data.</text>
</comment>
<evidence type="ECO:0000313" key="2">
    <source>
        <dbReference type="EMBL" id="OQR86507.1"/>
    </source>
</evidence>
<dbReference type="EMBL" id="JNBR01001503">
    <property type="protein sequence ID" value="OQR86507.1"/>
    <property type="molecule type" value="Genomic_DNA"/>
</dbReference>